<dbReference type="InterPro" id="IPR006225">
    <property type="entry name" value="PsdUridine_synth_RluC/D"/>
</dbReference>
<dbReference type="Gene3D" id="3.10.290.10">
    <property type="entry name" value="RNA-binding S4 domain"/>
    <property type="match status" value="1"/>
</dbReference>
<organism evidence="7 8">
    <name type="scientific">Thermosulfidibacter takaii (strain DSM 17441 / JCM 13301 / NBRC 103674 / ABI70S6)</name>
    <dbReference type="NCBI Taxonomy" id="1298851"/>
    <lineage>
        <taxon>Bacteria</taxon>
        <taxon>Pseudomonadati</taxon>
        <taxon>Thermosulfidibacterota</taxon>
        <taxon>Thermosulfidibacteria</taxon>
        <taxon>Thermosulfidibacterales</taxon>
        <taxon>Thermosulfidibacteraceae</taxon>
    </lineage>
</organism>
<sequence>MPSVRREGVRKILAVSEDFSGSRLDRFLESHLELTRSQAKKLIDSGFVWVNGELPKKPGMKVTEGAIVEVFIPEPEESELIPVDMDLKIYYEDEYLAVIEKPAGIPVHPACGHAQDTLANALIARFPALSTLGGKERPGIVHRLDKDTSGLLIIAKDEKTHTLLSKMLQEREITKVYVALCWSVPRFKEGTIEASIGRHPVDRKKMAVVPNGREAISIFRVISFTDNYSLLLVRILTGRTHQIRVHLHHIGCPVIGDRIYGKKGLDLIDRQALHATYLKFYHPVTGEVLELFSPLCEDIGEVANNLGLKVPSLEDIKKWIS</sequence>
<dbReference type="InterPro" id="IPR036986">
    <property type="entry name" value="S4_RNA-bd_sf"/>
</dbReference>
<dbReference type="SMART" id="SM00363">
    <property type="entry name" value="S4"/>
    <property type="match status" value="1"/>
</dbReference>
<dbReference type="CDD" id="cd00165">
    <property type="entry name" value="S4"/>
    <property type="match status" value="1"/>
</dbReference>
<comment type="similarity">
    <text evidence="1 5">Belongs to the pseudouridine synthase RluA family.</text>
</comment>
<dbReference type="PROSITE" id="PS01129">
    <property type="entry name" value="PSI_RLU"/>
    <property type="match status" value="1"/>
</dbReference>
<evidence type="ECO:0000313" key="8">
    <source>
        <dbReference type="Proteomes" id="UP000063234"/>
    </source>
</evidence>
<dbReference type="CDD" id="cd02869">
    <property type="entry name" value="PseudoU_synth_RluA_like"/>
    <property type="match status" value="1"/>
</dbReference>
<dbReference type="EC" id="5.4.99.-" evidence="5"/>
<dbReference type="InterPro" id="IPR050188">
    <property type="entry name" value="RluA_PseudoU_synthase"/>
</dbReference>
<keyword evidence="2 5" id="KW-0413">Isomerase</keyword>
<dbReference type="AlphaFoldDB" id="A0A0S3QT23"/>
<reference evidence="8" key="1">
    <citation type="journal article" date="2018" name="Science">
        <title>A primordial and reversible TCA cycle in a facultatively chemolithoautotrophic thermophile.</title>
        <authorList>
            <person name="Nunoura T."/>
            <person name="Chikaraishi Y."/>
            <person name="Izaki R."/>
            <person name="Suwa T."/>
            <person name="Sato T."/>
            <person name="Harada T."/>
            <person name="Mori K."/>
            <person name="Kato Y."/>
            <person name="Miyazaki M."/>
            <person name="Shimamura S."/>
            <person name="Yanagawa K."/>
            <person name="Shuto A."/>
            <person name="Ohkouchi N."/>
            <person name="Fujita N."/>
            <person name="Takaki Y."/>
            <person name="Atomi H."/>
            <person name="Takai K."/>
        </authorList>
    </citation>
    <scope>NUCLEOTIDE SEQUENCE [LARGE SCALE GENOMIC DNA]</scope>
    <source>
        <strain evidence="8">DSM 17441 / JCM 13301 / NBRC 103674 / ABI70S6</strain>
    </source>
</reference>
<feature type="domain" description="RNA-binding S4" evidence="6">
    <location>
        <begin position="22"/>
        <end position="81"/>
    </location>
</feature>
<dbReference type="Pfam" id="PF01479">
    <property type="entry name" value="S4"/>
    <property type="match status" value="1"/>
</dbReference>
<dbReference type="PROSITE" id="PS50889">
    <property type="entry name" value="S4"/>
    <property type="match status" value="1"/>
</dbReference>
<keyword evidence="8" id="KW-1185">Reference proteome</keyword>
<evidence type="ECO:0000259" key="6">
    <source>
        <dbReference type="SMART" id="SM00363"/>
    </source>
</evidence>
<dbReference type="InterPro" id="IPR020103">
    <property type="entry name" value="PsdUridine_synth_cat_dom_sf"/>
</dbReference>
<proteinExistence type="inferred from homology"/>
<dbReference type="InterPro" id="IPR006145">
    <property type="entry name" value="PsdUridine_synth_RsuA/RluA"/>
</dbReference>
<dbReference type="PATRIC" id="fig|1298851.3.peg.701"/>
<dbReference type="SUPFAM" id="SSF55120">
    <property type="entry name" value="Pseudouridine synthase"/>
    <property type="match status" value="1"/>
</dbReference>
<evidence type="ECO:0000256" key="3">
    <source>
        <dbReference type="PIRSR" id="PIRSR606225-1"/>
    </source>
</evidence>
<dbReference type="EMBL" id="AP013035">
    <property type="protein sequence ID" value="BAT71481.1"/>
    <property type="molecule type" value="Genomic_DNA"/>
</dbReference>
<dbReference type="Proteomes" id="UP000063234">
    <property type="component" value="Chromosome"/>
</dbReference>
<protein>
    <recommendedName>
        <fullName evidence="5">Pseudouridine synthase</fullName>
        <ecNumber evidence="5">5.4.99.-</ecNumber>
    </recommendedName>
</protein>
<dbReference type="InterPro" id="IPR006224">
    <property type="entry name" value="PsdUridine_synth_RluA-like_CS"/>
</dbReference>
<dbReference type="GO" id="GO:0120159">
    <property type="term" value="F:rRNA pseudouridine synthase activity"/>
    <property type="evidence" value="ECO:0007669"/>
    <property type="project" value="UniProtKB-ARBA"/>
</dbReference>
<dbReference type="SUPFAM" id="SSF55174">
    <property type="entry name" value="Alpha-L RNA-binding motif"/>
    <property type="match status" value="1"/>
</dbReference>
<dbReference type="STRING" id="1298851.TST_0675"/>
<keyword evidence="4" id="KW-0694">RNA-binding</keyword>
<evidence type="ECO:0000256" key="5">
    <source>
        <dbReference type="RuleBase" id="RU362028"/>
    </source>
</evidence>
<dbReference type="PANTHER" id="PTHR21600">
    <property type="entry name" value="MITOCHONDRIAL RNA PSEUDOURIDINE SYNTHASE"/>
    <property type="match status" value="1"/>
</dbReference>
<evidence type="ECO:0000256" key="1">
    <source>
        <dbReference type="ARBA" id="ARBA00010876"/>
    </source>
</evidence>
<dbReference type="GO" id="GO:0003723">
    <property type="term" value="F:RNA binding"/>
    <property type="evidence" value="ECO:0007669"/>
    <property type="project" value="UniProtKB-KW"/>
</dbReference>
<name>A0A0S3QT23_THET7</name>
<comment type="catalytic activity">
    <reaction evidence="5">
        <text>a uridine in RNA = a pseudouridine in RNA</text>
        <dbReference type="Rhea" id="RHEA:48348"/>
        <dbReference type="Rhea" id="RHEA-COMP:12068"/>
        <dbReference type="Rhea" id="RHEA-COMP:12069"/>
        <dbReference type="ChEBI" id="CHEBI:65314"/>
        <dbReference type="ChEBI" id="CHEBI:65315"/>
    </reaction>
</comment>
<evidence type="ECO:0000313" key="7">
    <source>
        <dbReference type="EMBL" id="BAT71481.1"/>
    </source>
</evidence>
<dbReference type="InterPro" id="IPR002942">
    <property type="entry name" value="S4_RNA-bd"/>
</dbReference>
<dbReference type="PANTHER" id="PTHR21600:SF44">
    <property type="entry name" value="RIBOSOMAL LARGE SUBUNIT PSEUDOURIDINE SYNTHASE D"/>
    <property type="match status" value="1"/>
</dbReference>
<accession>A0A0S3QT23</accession>
<feature type="active site" evidence="3">
    <location>
        <position position="145"/>
    </location>
</feature>
<comment type="function">
    <text evidence="5">Responsible for synthesis of pseudouridine from uracil.</text>
</comment>
<dbReference type="KEGG" id="ttk:TST_0675"/>
<evidence type="ECO:0000256" key="4">
    <source>
        <dbReference type="PROSITE-ProRule" id="PRU00182"/>
    </source>
</evidence>
<dbReference type="Pfam" id="PF00849">
    <property type="entry name" value="PseudoU_synth_2"/>
    <property type="match status" value="1"/>
</dbReference>
<evidence type="ECO:0000256" key="2">
    <source>
        <dbReference type="ARBA" id="ARBA00023235"/>
    </source>
</evidence>
<dbReference type="OrthoDB" id="9807829at2"/>
<gene>
    <name evidence="7" type="primary">rluD</name>
    <name evidence="7" type="ORF">TST_0675</name>
</gene>
<dbReference type="RefSeq" id="WP_068549474.1">
    <property type="nucleotide sequence ID" value="NZ_AP013035.1"/>
</dbReference>
<dbReference type="NCBIfam" id="TIGR00005">
    <property type="entry name" value="rluA_subfam"/>
    <property type="match status" value="1"/>
</dbReference>
<dbReference type="GO" id="GO:0000455">
    <property type="term" value="P:enzyme-directed rRNA pseudouridine synthesis"/>
    <property type="evidence" value="ECO:0007669"/>
    <property type="project" value="UniProtKB-ARBA"/>
</dbReference>
<dbReference type="Gene3D" id="3.30.2350.10">
    <property type="entry name" value="Pseudouridine synthase"/>
    <property type="match status" value="1"/>
</dbReference>